<gene>
    <name evidence="1" type="ORF">GCM10011609_29490</name>
</gene>
<accession>A0ABQ2HSS0</accession>
<dbReference type="RefSeq" id="WP_189155220.1">
    <property type="nucleotide sequence ID" value="NZ_BMNC01000003.1"/>
</dbReference>
<dbReference type="EMBL" id="BMNC01000003">
    <property type="protein sequence ID" value="GGM90586.1"/>
    <property type="molecule type" value="Genomic_DNA"/>
</dbReference>
<keyword evidence="2" id="KW-1185">Reference proteome</keyword>
<dbReference type="Proteomes" id="UP000597656">
    <property type="component" value="Unassembled WGS sequence"/>
</dbReference>
<evidence type="ECO:0008006" key="3">
    <source>
        <dbReference type="Google" id="ProtNLM"/>
    </source>
</evidence>
<evidence type="ECO:0000313" key="1">
    <source>
        <dbReference type="EMBL" id="GGM90586.1"/>
    </source>
</evidence>
<protein>
    <recommendedName>
        <fullName evidence="3">SpoVT-AbrB domain-containing protein</fullName>
    </recommendedName>
</protein>
<comment type="caution">
    <text evidence="1">The sequence shown here is derived from an EMBL/GenBank/DDBJ whole genome shotgun (WGS) entry which is preliminary data.</text>
</comment>
<sequence>MTISYIRPIVPDTAPGKAAGASARAAGQPLPLIVVPASRPPRLTNVLYRMATVDHRGRVADRHVTAALGWHAGTRLNIREHDGLLVVTADPHGVFKPTKEGYLRLPADARRVAGVSSGDRVLLTAHVDRQSVTVFLWGAKTCSDRADLRIKQLQVRTR</sequence>
<evidence type="ECO:0000313" key="2">
    <source>
        <dbReference type="Proteomes" id="UP000597656"/>
    </source>
</evidence>
<reference evidence="2" key="1">
    <citation type="journal article" date="2019" name="Int. J. Syst. Evol. Microbiol.">
        <title>The Global Catalogue of Microorganisms (GCM) 10K type strain sequencing project: providing services to taxonomists for standard genome sequencing and annotation.</title>
        <authorList>
            <consortium name="The Broad Institute Genomics Platform"/>
            <consortium name="The Broad Institute Genome Sequencing Center for Infectious Disease"/>
            <person name="Wu L."/>
            <person name="Ma J."/>
        </authorList>
    </citation>
    <scope>NUCLEOTIDE SEQUENCE [LARGE SCALE GENOMIC DNA]</scope>
    <source>
        <strain evidence="2">CGMCC 4.7319</strain>
    </source>
</reference>
<proteinExistence type="predicted"/>
<name>A0ABQ2HSS0_9PSEU</name>
<organism evidence="1 2">
    <name type="scientific">Lentzea pudingi</name>
    <dbReference type="NCBI Taxonomy" id="1789439"/>
    <lineage>
        <taxon>Bacteria</taxon>
        <taxon>Bacillati</taxon>
        <taxon>Actinomycetota</taxon>
        <taxon>Actinomycetes</taxon>
        <taxon>Pseudonocardiales</taxon>
        <taxon>Pseudonocardiaceae</taxon>
        <taxon>Lentzea</taxon>
    </lineage>
</organism>